<accession>X0TVQ9</accession>
<dbReference type="EMBL" id="BARS01012892">
    <property type="protein sequence ID" value="GAF91271.1"/>
    <property type="molecule type" value="Genomic_DNA"/>
</dbReference>
<sequence>DYLVNNFTCSLRMTLDTVIPMKREPLIRST</sequence>
<feature type="non-terminal residue" evidence="1">
    <location>
        <position position="1"/>
    </location>
</feature>
<proteinExistence type="predicted"/>
<organism evidence="1">
    <name type="scientific">marine sediment metagenome</name>
    <dbReference type="NCBI Taxonomy" id="412755"/>
    <lineage>
        <taxon>unclassified sequences</taxon>
        <taxon>metagenomes</taxon>
        <taxon>ecological metagenomes</taxon>
    </lineage>
</organism>
<name>X0TVQ9_9ZZZZ</name>
<protein>
    <submittedName>
        <fullName evidence="1">Uncharacterized protein</fullName>
    </submittedName>
</protein>
<evidence type="ECO:0000313" key="1">
    <source>
        <dbReference type="EMBL" id="GAF91271.1"/>
    </source>
</evidence>
<reference evidence="1" key="1">
    <citation type="journal article" date="2014" name="Front. Microbiol.">
        <title>High frequency of phylogenetically diverse reductive dehalogenase-homologous genes in deep subseafloor sedimentary metagenomes.</title>
        <authorList>
            <person name="Kawai M."/>
            <person name="Futagami T."/>
            <person name="Toyoda A."/>
            <person name="Takaki Y."/>
            <person name="Nishi S."/>
            <person name="Hori S."/>
            <person name="Arai W."/>
            <person name="Tsubouchi T."/>
            <person name="Morono Y."/>
            <person name="Uchiyama I."/>
            <person name="Ito T."/>
            <person name="Fujiyama A."/>
            <person name="Inagaki F."/>
            <person name="Takami H."/>
        </authorList>
    </citation>
    <scope>NUCLEOTIDE SEQUENCE</scope>
    <source>
        <strain evidence="1">Expedition CK06-06</strain>
    </source>
</reference>
<dbReference type="AlphaFoldDB" id="X0TVQ9"/>
<gene>
    <name evidence="1" type="ORF">S01H1_22721</name>
</gene>
<comment type="caution">
    <text evidence="1">The sequence shown here is derived from an EMBL/GenBank/DDBJ whole genome shotgun (WGS) entry which is preliminary data.</text>
</comment>